<feature type="compositionally biased region" description="Basic and acidic residues" evidence="1">
    <location>
        <begin position="1"/>
        <end position="15"/>
    </location>
</feature>
<proteinExistence type="predicted"/>
<evidence type="ECO:0000256" key="1">
    <source>
        <dbReference type="SAM" id="MobiDB-lite"/>
    </source>
</evidence>
<dbReference type="AlphaFoldDB" id="A0A6J4VGT3"/>
<gene>
    <name evidence="2" type="ORF">AVDCRST_MAG18-2652</name>
</gene>
<feature type="non-terminal residue" evidence="2">
    <location>
        <position position="1"/>
    </location>
</feature>
<evidence type="ECO:0000313" key="2">
    <source>
        <dbReference type="EMBL" id="CAA9576877.1"/>
    </source>
</evidence>
<feature type="non-terminal residue" evidence="2">
    <location>
        <position position="47"/>
    </location>
</feature>
<sequence length="47" mass="5315">DLGDDRRVPRSLDPRRSRRHVHAGAPEQAAHPPHPPVDHLARHCNTI</sequence>
<accession>A0A6J4VGT3</accession>
<name>A0A6J4VGT3_9BACT</name>
<reference evidence="2" key="1">
    <citation type="submission" date="2020-02" db="EMBL/GenBank/DDBJ databases">
        <authorList>
            <person name="Meier V. D."/>
        </authorList>
    </citation>
    <scope>NUCLEOTIDE SEQUENCE</scope>
    <source>
        <strain evidence="2">AVDCRST_MAG18</strain>
    </source>
</reference>
<dbReference type="EMBL" id="CADCWN010000206">
    <property type="protein sequence ID" value="CAA9576877.1"/>
    <property type="molecule type" value="Genomic_DNA"/>
</dbReference>
<organism evidence="2">
    <name type="scientific">uncultured Thermomicrobiales bacterium</name>
    <dbReference type="NCBI Taxonomy" id="1645740"/>
    <lineage>
        <taxon>Bacteria</taxon>
        <taxon>Pseudomonadati</taxon>
        <taxon>Thermomicrobiota</taxon>
        <taxon>Thermomicrobia</taxon>
        <taxon>Thermomicrobiales</taxon>
        <taxon>environmental samples</taxon>
    </lineage>
</organism>
<feature type="region of interest" description="Disordered" evidence="1">
    <location>
        <begin position="1"/>
        <end position="47"/>
    </location>
</feature>
<protein>
    <submittedName>
        <fullName evidence="2">Uncharacterized protein</fullName>
    </submittedName>
</protein>